<protein>
    <recommendedName>
        <fullName evidence="1">Reverse transcriptase domain-containing protein</fullName>
    </recommendedName>
</protein>
<reference evidence="2 3" key="1">
    <citation type="submission" date="2019-03" db="EMBL/GenBank/DDBJ databases">
        <title>Single cell metagenomics reveals metabolic interactions within the superorganism composed of flagellate Streblomastix strix and complex community of Bacteroidetes bacteria on its surface.</title>
        <authorList>
            <person name="Treitli S.C."/>
            <person name="Kolisko M."/>
            <person name="Husnik F."/>
            <person name="Keeling P."/>
            <person name="Hampl V."/>
        </authorList>
    </citation>
    <scope>NUCLEOTIDE SEQUENCE [LARGE SCALE GENOMIC DNA]</scope>
    <source>
        <strain evidence="2">ST1C</strain>
    </source>
</reference>
<dbReference type="SUPFAM" id="SSF56672">
    <property type="entry name" value="DNA/RNA polymerases"/>
    <property type="match status" value="1"/>
</dbReference>
<dbReference type="InterPro" id="IPR043502">
    <property type="entry name" value="DNA/RNA_pol_sf"/>
</dbReference>
<evidence type="ECO:0000259" key="1">
    <source>
        <dbReference type="Pfam" id="PF00078"/>
    </source>
</evidence>
<dbReference type="InterPro" id="IPR052055">
    <property type="entry name" value="Hepadnavirus_pol/RT"/>
</dbReference>
<dbReference type="InterPro" id="IPR043128">
    <property type="entry name" value="Rev_trsase/Diguanyl_cyclase"/>
</dbReference>
<evidence type="ECO:0000313" key="3">
    <source>
        <dbReference type="Proteomes" id="UP000324800"/>
    </source>
</evidence>
<dbReference type="Pfam" id="PF00078">
    <property type="entry name" value="RVT_1"/>
    <property type="match status" value="1"/>
</dbReference>
<accession>A0A5J4TQ66</accession>
<feature type="domain" description="Reverse transcriptase" evidence="1">
    <location>
        <begin position="179"/>
        <end position="267"/>
    </location>
</feature>
<sequence length="489" mass="56466">VNNKHPDLIDCELPSSNNYYTATSGGDQCDLNLSPVQSGRQIIELLAAMEIDRPVRQNTKRYSTYLERPRQCAQHGSPETQDRVQGRLRSTLELIQDYLIRAGKRRYNPGPGLFRKVLESNIRDLKEERRLTQDPGLPNSELRAGNRVFQVGGNNRYSGDNNAQRLGYNNRPASNLPSHYKGMPFGVSTDPRTFTKCIQLVIAEAKKRCCSRIFVHVDDILILNYVPMILQHETYQIMKILQYFGWIIAIDKSQINPTQTVEFLGWQWNMRTMTMQMTTPRRREVLKQLRHLMELATRKKYIRTRDLASVIGEIQYTKAQFKRGTLHTKQLLKLKDKEVASRGWNKWTQLNRSAIPDITWWINKLAHNQPLCFTRPNKWITIQTDALSSGWGATLTRENKEQVFAHAEWKNSNVKSSNQREMTAALKALLEFRQELIQQQPTGIQLLTVNTVTMYCLNKGKGSITIAPLVDKVLKLAEQYNWIIEASHI</sequence>
<dbReference type="PANTHER" id="PTHR33050:SF7">
    <property type="entry name" value="RIBONUCLEASE H"/>
    <property type="match status" value="1"/>
</dbReference>
<dbReference type="AlphaFoldDB" id="A0A5J4TQ66"/>
<gene>
    <name evidence="2" type="ORF">EZS28_043867</name>
</gene>
<dbReference type="Gene3D" id="3.30.70.270">
    <property type="match status" value="1"/>
</dbReference>
<feature type="non-terminal residue" evidence="2">
    <location>
        <position position="1"/>
    </location>
</feature>
<proteinExistence type="predicted"/>
<evidence type="ECO:0000313" key="2">
    <source>
        <dbReference type="EMBL" id="KAA6360606.1"/>
    </source>
</evidence>
<dbReference type="InterPro" id="IPR000477">
    <property type="entry name" value="RT_dom"/>
</dbReference>
<name>A0A5J4TQ66_9EUKA</name>
<dbReference type="Proteomes" id="UP000324800">
    <property type="component" value="Unassembled WGS sequence"/>
</dbReference>
<dbReference type="OrthoDB" id="6083831at2759"/>
<comment type="caution">
    <text evidence="2">The sequence shown here is derived from an EMBL/GenBank/DDBJ whole genome shotgun (WGS) entry which is preliminary data.</text>
</comment>
<organism evidence="2 3">
    <name type="scientific">Streblomastix strix</name>
    <dbReference type="NCBI Taxonomy" id="222440"/>
    <lineage>
        <taxon>Eukaryota</taxon>
        <taxon>Metamonada</taxon>
        <taxon>Preaxostyla</taxon>
        <taxon>Oxymonadida</taxon>
        <taxon>Streblomastigidae</taxon>
        <taxon>Streblomastix</taxon>
    </lineage>
</organism>
<dbReference type="PANTHER" id="PTHR33050">
    <property type="entry name" value="REVERSE TRANSCRIPTASE DOMAIN-CONTAINING PROTEIN"/>
    <property type="match status" value="1"/>
</dbReference>
<dbReference type="CDD" id="cd09275">
    <property type="entry name" value="RNase_HI_RT_DIRS1"/>
    <property type="match status" value="1"/>
</dbReference>
<dbReference type="EMBL" id="SNRW01026712">
    <property type="protein sequence ID" value="KAA6360606.1"/>
    <property type="molecule type" value="Genomic_DNA"/>
</dbReference>
<feature type="non-terminal residue" evidence="2">
    <location>
        <position position="489"/>
    </location>
</feature>